<evidence type="ECO:0000313" key="1">
    <source>
        <dbReference type="EMBL" id="PKU84578.1"/>
    </source>
</evidence>
<reference evidence="1 2" key="1">
    <citation type="journal article" date="2016" name="Sci. Rep.">
        <title>The Dendrobium catenatum Lindl. genome sequence provides insights into polysaccharide synthase, floral development and adaptive evolution.</title>
        <authorList>
            <person name="Zhang G.Q."/>
            <person name="Xu Q."/>
            <person name="Bian C."/>
            <person name="Tsai W.C."/>
            <person name="Yeh C.M."/>
            <person name="Liu K.W."/>
            <person name="Yoshida K."/>
            <person name="Zhang L.S."/>
            <person name="Chang S.B."/>
            <person name="Chen F."/>
            <person name="Shi Y."/>
            <person name="Su Y.Y."/>
            <person name="Zhang Y.Q."/>
            <person name="Chen L.J."/>
            <person name="Yin Y."/>
            <person name="Lin M."/>
            <person name="Huang H."/>
            <person name="Deng H."/>
            <person name="Wang Z.W."/>
            <person name="Zhu S.L."/>
            <person name="Zhao X."/>
            <person name="Deng C."/>
            <person name="Niu S.C."/>
            <person name="Huang J."/>
            <person name="Wang M."/>
            <person name="Liu G.H."/>
            <person name="Yang H.J."/>
            <person name="Xiao X.J."/>
            <person name="Hsiao Y.Y."/>
            <person name="Wu W.L."/>
            <person name="Chen Y.Y."/>
            <person name="Mitsuda N."/>
            <person name="Ohme-Takagi M."/>
            <person name="Luo Y.B."/>
            <person name="Van de Peer Y."/>
            <person name="Liu Z.J."/>
        </authorList>
    </citation>
    <scope>NUCLEOTIDE SEQUENCE [LARGE SCALE GENOMIC DNA]</scope>
    <source>
        <tissue evidence="1">The whole plant</tissue>
    </source>
</reference>
<keyword evidence="2" id="KW-1185">Reference proteome</keyword>
<organism evidence="1 2">
    <name type="scientific">Dendrobium catenatum</name>
    <dbReference type="NCBI Taxonomy" id="906689"/>
    <lineage>
        <taxon>Eukaryota</taxon>
        <taxon>Viridiplantae</taxon>
        <taxon>Streptophyta</taxon>
        <taxon>Embryophyta</taxon>
        <taxon>Tracheophyta</taxon>
        <taxon>Spermatophyta</taxon>
        <taxon>Magnoliopsida</taxon>
        <taxon>Liliopsida</taxon>
        <taxon>Asparagales</taxon>
        <taxon>Orchidaceae</taxon>
        <taxon>Epidendroideae</taxon>
        <taxon>Malaxideae</taxon>
        <taxon>Dendrobiinae</taxon>
        <taxon>Dendrobium</taxon>
    </lineage>
</organism>
<sequence>MVLLKKSWMKKDYGSANEVIQRKIRRSLKNLFYWSKNKLKELNDRNQLLKMEISMLQNKEAKEGGLNHGDLLLLRSMVTEFKTNLARIATWWKQRSKCQWMEEGEKNTSYYNTYASAKKKSNRILQIAKEDGSLVSNQEEIHGIMESFFKQKWKKRQCDLNNWPIFKYSECIQDNMKKILEADFTLDELKFTLNKMGNNKSPGVMGLMPISSKIIGTLWRRKLGML</sequence>
<evidence type="ECO:0000313" key="2">
    <source>
        <dbReference type="Proteomes" id="UP000233837"/>
    </source>
</evidence>
<dbReference type="Proteomes" id="UP000233837">
    <property type="component" value="Unassembled WGS sequence"/>
</dbReference>
<dbReference type="EMBL" id="KZ502045">
    <property type="protein sequence ID" value="PKU84578.1"/>
    <property type="molecule type" value="Genomic_DNA"/>
</dbReference>
<reference evidence="1 2" key="2">
    <citation type="journal article" date="2017" name="Nature">
        <title>The Apostasia genome and the evolution of orchids.</title>
        <authorList>
            <person name="Zhang G.Q."/>
            <person name="Liu K.W."/>
            <person name="Li Z."/>
            <person name="Lohaus R."/>
            <person name="Hsiao Y.Y."/>
            <person name="Niu S.C."/>
            <person name="Wang J.Y."/>
            <person name="Lin Y.C."/>
            <person name="Xu Q."/>
            <person name="Chen L.J."/>
            <person name="Yoshida K."/>
            <person name="Fujiwara S."/>
            <person name="Wang Z.W."/>
            <person name="Zhang Y.Q."/>
            <person name="Mitsuda N."/>
            <person name="Wang M."/>
            <person name="Liu G.H."/>
            <person name="Pecoraro L."/>
            <person name="Huang H.X."/>
            <person name="Xiao X.J."/>
            <person name="Lin M."/>
            <person name="Wu X.Y."/>
            <person name="Wu W.L."/>
            <person name="Chen Y.Y."/>
            <person name="Chang S.B."/>
            <person name="Sakamoto S."/>
            <person name="Ohme-Takagi M."/>
            <person name="Yagi M."/>
            <person name="Zeng S.J."/>
            <person name="Shen C.Y."/>
            <person name="Yeh C.M."/>
            <person name="Luo Y.B."/>
            <person name="Tsai W.C."/>
            <person name="Van de Peer Y."/>
            <person name="Liu Z.J."/>
        </authorList>
    </citation>
    <scope>NUCLEOTIDE SEQUENCE [LARGE SCALE GENOMIC DNA]</scope>
    <source>
        <tissue evidence="1">The whole plant</tissue>
    </source>
</reference>
<protein>
    <submittedName>
        <fullName evidence="1">Integrator complex subunit 11</fullName>
    </submittedName>
</protein>
<proteinExistence type="predicted"/>
<gene>
    <name evidence="1" type="ORF">MA16_Dca025970</name>
</gene>
<name>A0A2I0X9H8_9ASPA</name>
<accession>A0A2I0X9H8</accession>
<dbReference type="AlphaFoldDB" id="A0A2I0X9H8"/>